<feature type="region of interest" description="Disordered" evidence="1">
    <location>
        <begin position="1"/>
        <end position="59"/>
    </location>
</feature>
<feature type="non-terminal residue" evidence="2">
    <location>
        <position position="1"/>
    </location>
</feature>
<evidence type="ECO:0000313" key="2">
    <source>
        <dbReference type="EMBL" id="KAG7322523.1"/>
    </source>
</evidence>
<feature type="compositionally biased region" description="Basic residues" evidence="1">
    <location>
        <begin position="25"/>
        <end position="35"/>
    </location>
</feature>
<accession>A0A9D3NGK8</accession>
<evidence type="ECO:0000313" key="3">
    <source>
        <dbReference type="Proteomes" id="UP000824219"/>
    </source>
</evidence>
<dbReference type="AlphaFoldDB" id="A0A9D3NGK8"/>
<comment type="caution">
    <text evidence="2">The sequence shown here is derived from an EMBL/GenBank/DDBJ whole genome shotgun (WGS) entry which is preliminary data.</text>
</comment>
<evidence type="ECO:0000256" key="1">
    <source>
        <dbReference type="SAM" id="MobiDB-lite"/>
    </source>
</evidence>
<sequence length="59" mass="6321">SPDCELPTISTGPARLDRPSAGFNRKIKKLQKKQLKPVQSGAPKTHSAGIRSNPTTNPV</sequence>
<organism evidence="2 3">
    <name type="scientific">Hemibagrus wyckioides</name>
    <dbReference type="NCBI Taxonomy" id="337641"/>
    <lineage>
        <taxon>Eukaryota</taxon>
        <taxon>Metazoa</taxon>
        <taxon>Chordata</taxon>
        <taxon>Craniata</taxon>
        <taxon>Vertebrata</taxon>
        <taxon>Euteleostomi</taxon>
        <taxon>Actinopterygii</taxon>
        <taxon>Neopterygii</taxon>
        <taxon>Teleostei</taxon>
        <taxon>Ostariophysi</taxon>
        <taxon>Siluriformes</taxon>
        <taxon>Bagridae</taxon>
        <taxon>Hemibagrus</taxon>
    </lineage>
</organism>
<proteinExistence type="predicted"/>
<keyword evidence="3" id="KW-1185">Reference proteome</keyword>
<dbReference type="EMBL" id="JAHKSW010000016">
    <property type="protein sequence ID" value="KAG7322523.1"/>
    <property type="molecule type" value="Genomic_DNA"/>
</dbReference>
<dbReference type="Proteomes" id="UP000824219">
    <property type="component" value="Linkage Group LG16"/>
</dbReference>
<protein>
    <submittedName>
        <fullName evidence="2">Uncharacterized protein</fullName>
    </submittedName>
</protein>
<reference evidence="2 3" key="1">
    <citation type="submission" date="2021-06" db="EMBL/GenBank/DDBJ databases">
        <title>Chromosome-level genome assembly of the red-tail catfish (Hemibagrus wyckioides).</title>
        <authorList>
            <person name="Shao F."/>
        </authorList>
    </citation>
    <scope>NUCLEOTIDE SEQUENCE [LARGE SCALE GENOMIC DNA]</scope>
    <source>
        <strain evidence="2">EC202008001</strain>
        <tissue evidence="2">Blood</tissue>
    </source>
</reference>
<name>A0A9D3NGK8_9TELE</name>
<gene>
    <name evidence="2" type="ORF">KOW79_013869</name>
</gene>
<feature type="compositionally biased region" description="Polar residues" evidence="1">
    <location>
        <begin position="50"/>
        <end position="59"/>
    </location>
</feature>